<feature type="compositionally biased region" description="Low complexity" evidence="8">
    <location>
        <begin position="91"/>
        <end position="108"/>
    </location>
</feature>
<keyword evidence="6 9" id="KW-0472">Membrane</keyword>
<evidence type="ECO:0000256" key="5">
    <source>
        <dbReference type="ARBA" id="ARBA00022989"/>
    </source>
</evidence>
<dbReference type="EMBL" id="JAXIOK010000008">
    <property type="protein sequence ID" value="KAK4764480.1"/>
    <property type="molecule type" value="Genomic_DNA"/>
</dbReference>
<dbReference type="Pfam" id="PF08137">
    <property type="entry name" value="DVL"/>
    <property type="match status" value="1"/>
</dbReference>
<sequence>MIPPEFSILCLSDSFFHYPSVLLPQVLCCVVLLIMDEPWRKQQYSASPPPPSSSFKPLQRSFKPLQRSFSQQSSSATARFPLPRSYSLKNAPAAASSSSSHHGASTSHNNPSSSFYRSISVKGTSSCTSRSSPTSQKGSGLGSGSNVARKYSSLAKEQKARFYIIRRCIAMLVCWHDEQGDT</sequence>
<comment type="caution">
    <text evidence="10">The sequence shown here is derived from an EMBL/GenBank/DDBJ whole genome shotgun (WGS) entry which is preliminary data.</text>
</comment>
<dbReference type="PANTHER" id="PTHR47596">
    <property type="entry name" value="DVL13"/>
    <property type="match status" value="1"/>
</dbReference>
<reference evidence="10 11" key="1">
    <citation type="journal article" date="2023" name="Hortic Res">
        <title>Pangenome of water caltrop reveals structural variations and asymmetric subgenome divergence after allopolyploidization.</title>
        <authorList>
            <person name="Zhang X."/>
            <person name="Chen Y."/>
            <person name="Wang L."/>
            <person name="Yuan Y."/>
            <person name="Fang M."/>
            <person name="Shi L."/>
            <person name="Lu R."/>
            <person name="Comes H.P."/>
            <person name="Ma Y."/>
            <person name="Chen Y."/>
            <person name="Huang G."/>
            <person name="Zhou Y."/>
            <person name="Zheng Z."/>
            <person name="Qiu Y."/>
        </authorList>
    </citation>
    <scope>NUCLEOTIDE SEQUENCE [LARGE SCALE GENOMIC DNA]</scope>
    <source>
        <tissue evidence="10">Roots</tissue>
    </source>
</reference>
<evidence type="ECO:0000313" key="11">
    <source>
        <dbReference type="Proteomes" id="UP001345219"/>
    </source>
</evidence>
<dbReference type="InterPro" id="IPR052692">
    <property type="entry name" value="DVL_RTFL_polypeptides"/>
</dbReference>
<proteinExistence type="inferred from homology"/>
<evidence type="ECO:0000256" key="3">
    <source>
        <dbReference type="ARBA" id="ARBA00022475"/>
    </source>
</evidence>
<evidence type="ECO:0000256" key="9">
    <source>
        <dbReference type="SAM" id="Phobius"/>
    </source>
</evidence>
<accession>A0AAN7QGN5</accession>
<dbReference type="GO" id="GO:0048367">
    <property type="term" value="P:shoot system development"/>
    <property type="evidence" value="ECO:0007669"/>
    <property type="project" value="UniProtKB-ARBA"/>
</dbReference>
<feature type="transmembrane region" description="Helical" evidence="9">
    <location>
        <begin position="15"/>
        <end position="35"/>
    </location>
</feature>
<dbReference type="Proteomes" id="UP001345219">
    <property type="component" value="Chromosome 11"/>
</dbReference>
<dbReference type="GO" id="GO:0008285">
    <property type="term" value="P:negative regulation of cell population proliferation"/>
    <property type="evidence" value="ECO:0007669"/>
    <property type="project" value="InterPro"/>
</dbReference>
<protein>
    <submittedName>
        <fullName evidence="10">Uncharacterized protein</fullName>
    </submittedName>
</protein>
<evidence type="ECO:0000256" key="1">
    <source>
        <dbReference type="ARBA" id="ARBA00004162"/>
    </source>
</evidence>
<keyword evidence="5 9" id="KW-1133">Transmembrane helix</keyword>
<keyword evidence="2" id="KW-0217">Developmental protein</keyword>
<dbReference type="PANTHER" id="PTHR47596:SF2">
    <property type="entry name" value="SMALL POLYPEPTIDE DEVIL 9"/>
    <property type="match status" value="1"/>
</dbReference>
<feature type="compositionally biased region" description="Low complexity" evidence="8">
    <location>
        <begin position="120"/>
        <end position="135"/>
    </location>
</feature>
<evidence type="ECO:0000256" key="4">
    <source>
        <dbReference type="ARBA" id="ARBA00022692"/>
    </source>
</evidence>
<organism evidence="10 11">
    <name type="scientific">Trapa incisa</name>
    <dbReference type="NCBI Taxonomy" id="236973"/>
    <lineage>
        <taxon>Eukaryota</taxon>
        <taxon>Viridiplantae</taxon>
        <taxon>Streptophyta</taxon>
        <taxon>Embryophyta</taxon>
        <taxon>Tracheophyta</taxon>
        <taxon>Spermatophyta</taxon>
        <taxon>Magnoliopsida</taxon>
        <taxon>eudicotyledons</taxon>
        <taxon>Gunneridae</taxon>
        <taxon>Pentapetalae</taxon>
        <taxon>rosids</taxon>
        <taxon>malvids</taxon>
        <taxon>Myrtales</taxon>
        <taxon>Lythraceae</taxon>
        <taxon>Trapa</taxon>
    </lineage>
</organism>
<evidence type="ECO:0000256" key="7">
    <source>
        <dbReference type="ARBA" id="ARBA00024340"/>
    </source>
</evidence>
<dbReference type="GO" id="GO:0005886">
    <property type="term" value="C:plasma membrane"/>
    <property type="evidence" value="ECO:0007669"/>
    <property type="project" value="UniProtKB-SubCell"/>
</dbReference>
<evidence type="ECO:0000256" key="2">
    <source>
        <dbReference type="ARBA" id="ARBA00022473"/>
    </source>
</evidence>
<evidence type="ECO:0000313" key="10">
    <source>
        <dbReference type="EMBL" id="KAK4764480.1"/>
    </source>
</evidence>
<name>A0AAN7QGN5_9MYRT</name>
<dbReference type="InterPro" id="IPR012552">
    <property type="entry name" value="DVL"/>
</dbReference>
<keyword evidence="11" id="KW-1185">Reference proteome</keyword>
<keyword evidence="3" id="KW-1003">Cell membrane</keyword>
<evidence type="ECO:0000256" key="6">
    <source>
        <dbReference type="ARBA" id="ARBA00023136"/>
    </source>
</evidence>
<gene>
    <name evidence="10" type="ORF">SAY87_013918</name>
</gene>
<feature type="region of interest" description="Disordered" evidence="8">
    <location>
        <begin position="91"/>
        <end position="147"/>
    </location>
</feature>
<comment type="similarity">
    <text evidence="7">Belongs to the DVL/RTFL small polypeptides family.</text>
</comment>
<evidence type="ECO:0000256" key="8">
    <source>
        <dbReference type="SAM" id="MobiDB-lite"/>
    </source>
</evidence>
<dbReference type="AlphaFoldDB" id="A0AAN7QGN5"/>
<keyword evidence="4 9" id="KW-0812">Transmembrane</keyword>
<comment type="subcellular location">
    <subcellularLocation>
        <location evidence="1">Cell membrane</location>
        <topology evidence="1">Single-pass membrane protein</topology>
    </subcellularLocation>
</comment>